<evidence type="ECO:0000313" key="2">
    <source>
        <dbReference type="EMBL" id="VTJ72560.1"/>
    </source>
</evidence>
<proteinExistence type="predicted"/>
<gene>
    <name evidence="2" type="ORF">MONAX_5E022145</name>
</gene>
<dbReference type="AlphaFoldDB" id="A0A5E4BU62"/>
<feature type="region of interest" description="Disordered" evidence="1">
    <location>
        <begin position="21"/>
        <end position="156"/>
    </location>
</feature>
<evidence type="ECO:0000313" key="3">
    <source>
        <dbReference type="Proteomes" id="UP000335636"/>
    </source>
</evidence>
<protein>
    <submittedName>
        <fullName evidence="2">Uncharacterized protein</fullName>
    </submittedName>
</protein>
<reference evidence="2" key="1">
    <citation type="submission" date="2019-04" db="EMBL/GenBank/DDBJ databases">
        <authorList>
            <person name="Alioto T."/>
            <person name="Alioto T."/>
        </authorList>
    </citation>
    <scope>NUCLEOTIDE SEQUENCE [LARGE SCALE GENOMIC DNA]</scope>
</reference>
<comment type="caution">
    <text evidence="2">The sequence shown here is derived from an EMBL/GenBank/DDBJ whole genome shotgun (WGS) entry which is preliminary data.</text>
</comment>
<feature type="compositionally biased region" description="Basic and acidic residues" evidence="1">
    <location>
        <begin position="44"/>
        <end position="56"/>
    </location>
</feature>
<dbReference type="EMBL" id="CABDUW010000627">
    <property type="protein sequence ID" value="VTJ72560.1"/>
    <property type="molecule type" value="Genomic_DNA"/>
</dbReference>
<feature type="compositionally biased region" description="Low complexity" evidence="1">
    <location>
        <begin position="147"/>
        <end position="156"/>
    </location>
</feature>
<feature type="compositionally biased region" description="Basic residues" evidence="1">
    <location>
        <begin position="223"/>
        <end position="233"/>
    </location>
</feature>
<organism evidence="2 3">
    <name type="scientific">Marmota monax</name>
    <name type="common">Woodchuck</name>
    <dbReference type="NCBI Taxonomy" id="9995"/>
    <lineage>
        <taxon>Eukaryota</taxon>
        <taxon>Metazoa</taxon>
        <taxon>Chordata</taxon>
        <taxon>Craniata</taxon>
        <taxon>Vertebrata</taxon>
        <taxon>Euteleostomi</taxon>
        <taxon>Mammalia</taxon>
        <taxon>Eutheria</taxon>
        <taxon>Euarchontoglires</taxon>
        <taxon>Glires</taxon>
        <taxon>Rodentia</taxon>
        <taxon>Sciuromorpha</taxon>
        <taxon>Sciuridae</taxon>
        <taxon>Xerinae</taxon>
        <taxon>Marmotini</taxon>
        <taxon>Marmota</taxon>
    </lineage>
</organism>
<accession>A0A5E4BU62</accession>
<evidence type="ECO:0000256" key="1">
    <source>
        <dbReference type="SAM" id="MobiDB-lite"/>
    </source>
</evidence>
<feature type="region of interest" description="Disordered" evidence="1">
    <location>
        <begin position="177"/>
        <end position="236"/>
    </location>
</feature>
<keyword evidence="3" id="KW-1185">Reference proteome</keyword>
<name>A0A5E4BU62_MARMO</name>
<sequence>MLCILTSGSSSWKNVALPSPAAGAQWEGAGGGGSSPPRRALARGSERRGGCWRAREAPYSLDGDNAQPPSGGSARSAFPTKDGLGFGQRGPDAPRQADSPVPSLPTRDSAVSRVNGGLQGASLRGRRRFPTASSPASHAGGGRPPQRRAAAVTRVTAERPQGAWAARVAWVAWVGSPERGTRRRSSRVEPAPRASTPPLTPPLTNESVHRAVGRGGAMAQLANRRRRSPRGTARRGASAMLRDVGWGIGGGTGWLAGDCGGARGLGWGPDLRRGPGAVVGVLVGSSRRSRPLGPIWRGQELVLGKSLPRVGVSRAHPNDEHLLRASPGGGRGTAFVSQWLERAGEEP</sequence>
<dbReference type="Proteomes" id="UP000335636">
    <property type="component" value="Unassembled WGS sequence"/>
</dbReference>